<dbReference type="VEuPathDB" id="FungiDB:TAPDE_000964"/>
<evidence type="ECO:0000313" key="5">
    <source>
        <dbReference type="EMBL" id="CCG81240.2"/>
    </source>
</evidence>
<evidence type="ECO:0000313" key="6">
    <source>
        <dbReference type="Proteomes" id="UP000013776"/>
    </source>
</evidence>
<evidence type="ECO:0000256" key="2">
    <source>
        <dbReference type="ARBA" id="ARBA00022884"/>
    </source>
</evidence>
<proteinExistence type="predicted"/>
<feature type="domain" description="RRM" evidence="4">
    <location>
        <begin position="185"/>
        <end position="265"/>
    </location>
</feature>
<gene>
    <name evidence="5" type="ORF">TAPDE_000964</name>
</gene>
<accession>R4XD42</accession>
<dbReference type="Proteomes" id="UP000013776">
    <property type="component" value="Unassembled WGS sequence"/>
</dbReference>
<dbReference type="InterPro" id="IPR012677">
    <property type="entry name" value="Nucleotide-bd_a/b_plait_sf"/>
</dbReference>
<dbReference type="Gene3D" id="3.30.70.330">
    <property type="match status" value="2"/>
</dbReference>
<dbReference type="eggNOG" id="KOG4733">
    <property type="taxonomic scope" value="Eukaryota"/>
</dbReference>
<dbReference type="OrthoDB" id="271725at2759"/>
<dbReference type="AlphaFoldDB" id="R4XD42"/>
<organism evidence="5 6">
    <name type="scientific">Taphrina deformans (strain PYCC 5710 / ATCC 11124 / CBS 356.35 / IMI 108563 / JCM 9778 / NBRC 8474)</name>
    <name type="common">Peach leaf curl fungus</name>
    <name type="synonym">Lalaria deformans</name>
    <dbReference type="NCBI Taxonomy" id="1097556"/>
    <lineage>
        <taxon>Eukaryota</taxon>
        <taxon>Fungi</taxon>
        <taxon>Dikarya</taxon>
        <taxon>Ascomycota</taxon>
        <taxon>Taphrinomycotina</taxon>
        <taxon>Taphrinomycetes</taxon>
        <taxon>Taphrinales</taxon>
        <taxon>Taphrinaceae</taxon>
        <taxon>Taphrina</taxon>
    </lineage>
</organism>
<dbReference type="SMART" id="SM00360">
    <property type="entry name" value="RRM"/>
    <property type="match status" value="2"/>
</dbReference>
<reference evidence="5 6" key="1">
    <citation type="journal article" date="2013" name="MBio">
        <title>Genome sequencing of the plant pathogen Taphrina deformans, the causal agent of peach leaf curl.</title>
        <authorList>
            <person name="Cisse O.H."/>
            <person name="Almeida J.M.G.C.F."/>
            <person name="Fonseca A."/>
            <person name="Kumar A.A."/>
            <person name="Salojaervi J."/>
            <person name="Overmyer K."/>
            <person name="Hauser P.M."/>
            <person name="Pagni M."/>
        </authorList>
    </citation>
    <scope>NUCLEOTIDE SEQUENCE [LARGE SCALE GENOMIC DNA]</scope>
    <source>
        <strain evidence="6">PYCC 5710 / ATCC 11124 / CBS 356.35 / IMI 108563 / JCM 9778 / NBRC 8474</strain>
    </source>
</reference>
<evidence type="ECO:0000259" key="4">
    <source>
        <dbReference type="PROSITE" id="PS50102"/>
    </source>
</evidence>
<keyword evidence="1" id="KW-0677">Repeat</keyword>
<dbReference type="PANTHER" id="PTHR24012">
    <property type="entry name" value="RNA BINDING PROTEIN"/>
    <property type="match status" value="1"/>
</dbReference>
<evidence type="ECO:0000256" key="3">
    <source>
        <dbReference type="PROSITE-ProRule" id="PRU00176"/>
    </source>
</evidence>
<dbReference type="InterPro" id="IPR000504">
    <property type="entry name" value="RRM_dom"/>
</dbReference>
<dbReference type="CDD" id="cd12243">
    <property type="entry name" value="RRM1_MSSP"/>
    <property type="match status" value="1"/>
</dbReference>
<dbReference type="PROSITE" id="PS50102">
    <property type="entry name" value="RRM"/>
    <property type="match status" value="2"/>
</dbReference>
<feature type="domain" description="RRM" evidence="4">
    <location>
        <begin position="97"/>
        <end position="170"/>
    </location>
</feature>
<comment type="caution">
    <text evidence="5">The sequence shown here is derived from an EMBL/GenBank/DDBJ whole genome shotgun (WGS) entry which is preliminary data.</text>
</comment>
<keyword evidence="2 3" id="KW-0694">RNA-binding</keyword>
<dbReference type="Pfam" id="PF00076">
    <property type="entry name" value="RRM_1"/>
    <property type="match status" value="2"/>
</dbReference>
<protein>
    <submittedName>
        <fullName evidence="5">Sporulation-specific protein 5</fullName>
    </submittedName>
</protein>
<dbReference type="SUPFAM" id="SSF54928">
    <property type="entry name" value="RNA-binding domain, RBD"/>
    <property type="match status" value="2"/>
</dbReference>
<name>R4XD42_TAPDE</name>
<dbReference type="InterPro" id="IPR035979">
    <property type="entry name" value="RBD_domain_sf"/>
</dbReference>
<dbReference type="GO" id="GO:0003723">
    <property type="term" value="F:RNA binding"/>
    <property type="evidence" value="ECO:0007669"/>
    <property type="project" value="UniProtKB-UniRule"/>
</dbReference>
<keyword evidence="6" id="KW-1185">Reference proteome</keyword>
<evidence type="ECO:0000256" key="1">
    <source>
        <dbReference type="ARBA" id="ARBA00022737"/>
    </source>
</evidence>
<sequence length="378" mass="41768">MKFDAELSELNENLETNITIPHSSDDSGPQAILKYGTMPPTPACSSPPSKQAKVLSMDTLKKLNAGGLIPPPVPSLFVGPSIEEALEQSLYNPNQTTNVYIRGLPPDTTDETLLAICERFGTISSSKAIVDIQTGLCKGFGFAFYNNEDDATACIAGLTHCGYQVSFAKESFSTRLKNLQDPQSTNLYLSNLPLHMHEKDLEDLFQPYKVVSNRILRDSNNMSRGVGFARLADRNSAEAVIDKFDNTCLAGSPDDLPLQVRFADSPNQKRLKGQTQRRRQWRAREYNLLTGHLGLEDLSPTIPGSDISQNCIFAPSSDTSYEHSQYNEDYLSACYRADYSCQAYAQAQFVPHANLEDGAHRLQPAEAIETSMARKLTI</sequence>
<dbReference type="EMBL" id="CAHR02000031">
    <property type="protein sequence ID" value="CCG81240.2"/>
    <property type="molecule type" value="Genomic_DNA"/>
</dbReference>